<evidence type="ECO:0000313" key="1">
    <source>
        <dbReference type="EMBL" id="MBW78566.1"/>
    </source>
</evidence>
<dbReference type="AlphaFoldDB" id="A0A2M4DLW7"/>
<dbReference type="EMBL" id="GGFL01014388">
    <property type="protein sequence ID" value="MBW78566.1"/>
    <property type="molecule type" value="Transcribed_RNA"/>
</dbReference>
<sequence length="91" mass="9930">MPPDPVPVVRFRAAVVVVVVLRCFRLLAPPAAARGAEVGFEGDRLPLPTDVALAGVGILHFIYVECAGWKTTLEAPHDDGTIYVCWRKVYL</sequence>
<accession>A0A2M4DLW7</accession>
<proteinExistence type="predicted"/>
<name>A0A2M4DLW7_ANODA</name>
<organism evidence="1">
    <name type="scientific">Anopheles darlingi</name>
    <name type="common">Mosquito</name>
    <dbReference type="NCBI Taxonomy" id="43151"/>
    <lineage>
        <taxon>Eukaryota</taxon>
        <taxon>Metazoa</taxon>
        <taxon>Ecdysozoa</taxon>
        <taxon>Arthropoda</taxon>
        <taxon>Hexapoda</taxon>
        <taxon>Insecta</taxon>
        <taxon>Pterygota</taxon>
        <taxon>Neoptera</taxon>
        <taxon>Endopterygota</taxon>
        <taxon>Diptera</taxon>
        <taxon>Nematocera</taxon>
        <taxon>Culicoidea</taxon>
        <taxon>Culicidae</taxon>
        <taxon>Anophelinae</taxon>
        <taxon>Anopheles</taxon>
    </lineage>
</organism>
<reference evidence="1" key="1">
    <citation type="submission" date="2018-01" db="EMBL/GenBank/DDBJ databases">
        <title>An insight into the sialome of Amazonian anophelines.</title>
        <authorList>
            <person name="Ribeiro J.M."/>
            <person name="Scarpassa V."/>
            <person name="Calvo E."/>
        </authorList>
    </citation>
    <scope>NUCLEOTIDE SEQUENCE</scope>
</reference>
<protein>
    <submittedName>
        <fullName evidence="1">Putative secreted protein</fullName>
    </submittedName>
</protein>